<evidence type="ECO:0000313" key="3">
    <source>
        <dbReference type="Proteomes" id="UP000647133"/>
    </source>
</evidence>
<dbReference type="SUPFAM" id="SSF52266">
    <property type="entry name" value="SGNH hydrolase"/>
    <property type="match status" value="1"/>
</dbReference>
<dbReference type="Proteomes" id="UP000647133">
    <property type="component" value="Unassembled WGS sequence"/>
</dbReference>
<dbReference type="Gene3D" id="3.40.50.1110">
    <property type="entry name" value="SGNH hydrolase"/>
    <property type="match status" value="1"/>
</dbReference>
<dbReference type="PANTHER" id="PTHR30383">
    <property type="entry name" value="THIOESTERASE 1/PROTEASE 1/LYSOPHOSPHOLIPASE L1"/>
    <property type="match status" value="1"/>
</dbReference>
<evidence type="ECO:0000313" key="2">
    <source>
        <dbReference type="EMBL" id="MBD8487650.1"/>
    </source>
</evidence>
<reference evidence="2 3" key="1">
    <citation type="submission" date="2020-09" db="EMBL/GenBank/DDBJ databases">
        <title>Echinicola sp. CAU 1574 isolated from sand of Sido Beach.</title>
        <authorList>
            <person name="Kim W."/>
        </authorList>
    </citation>
    <scope>NUCLEOTIDE SEQUENCE [LARGE SCALE GENOMIC DNA]</scope>
    <source>
        <strain evidence="2 3">CAU 1574</strain>
    </source>
</reference>
<name>A0ABR9AFM8_9BACT</name>
<dbReference type="PANTHER" id="PTHR30383:SF5">
    <property type="entry name" value="SGNH HYDROLASE-TYPE ESTERASE DOMAIN-CONTAINING PROTEIN"/>
    <property type="match status" value="1"/>
</dbReference>
<dbReference type="InterPro" id="IPR036514">
    <property type="entry name" value="SGNH_hydro_sf"/>
</dbReference>
<dbReference type="InterPro" id="IPR013830">
    <property type="entry name" value="SGNH_hydro"/>
</dbReference>
<dbReference type="InterPro" id="IPR051532">
    <property type="entry name" value="Ester_Hydrolysis_Enzymes"/>
</dbReference>
<protein>
    <submittedName>
        <fullName evidence="2">G-D-S-L family lipolytic protein</fullName>
    </submittedName>
</protein>
<dbReference type="Pfam" id="PF13472">
    <property type="entry name" value="Lipase_GDSL_2"/>
    <property type="match status" value="1"/>
</dbReference>
<dbReference type="EMBL" id="JACYTQ010000001">
    <property type="protein sequence ID" value="MBD8487650.1"/>
    <property type="molecule type" value="Genomic_DNA"/>
</dbReference>
<organism evidence="2 3">
    <name type="scientific">Echinicola arenosa</name>
    <dbReference type="NCBI Taxonomy" id="2774144"/>
    <lineage>
        <taxon>Bacteria</taxon>
        <taxon>Pseudomonadati</taxon>
        <taxon>Bacteroidota</taxon>
        <taxon>Cytophagia</taxon>
        <taxon>Cytophagales</taxon>
        <taxon>Cyclobacteriaceae</taxon>
        <taxon>Echinicola</taxon>
    </lineage>
</organism>
<proteinExistence type="predicted"/>
<accession>A0ABR9AFM8</accession>
<comment type="caution">
    <text evidence="2">The sequence shown here is derived from an EMBL/GenBank/DDBJ whole genome shotgun (WGS) entry which is preliminary data.</text>
</comment>
<gene>
    <name evidence="2" type="ORF">IFO69_02705</name>
</gene>
<keyword evidence="3" id="KW-1185">Reference proteome</keyword>
<sequence length="227" mass="26087">MTFYNQKKQLSFLLLFTFFFIGSLNGLFAQEGPERFKNEVDQIIATTPIPNGNATVYLFTGSSSIRLWKNIPEYFPNKTIVNTGFGGSQTHELMHFADELIFRYKPNKIFIYEGDNDLASGKKPSTILKTMKKLITKIQSKLPDAEIVLISPKPSLSRWTLKEDYNTLNRLMEVYCEKTANVSFANVWDIALNESGEPIKEIFIEDGLHMNKKGYDLWAEVLENYFP</sequence>
<feature type="domain" description="SGNH hydrolase-type esterase" evidence="1">
    <location>
        <begin position="70"/>
        <end position="217"/>
    </location>
</feature>
<evidence type="ECO:0000259" key="1">
    <source>
        <dbReference type="Pfam" id="PF13472"/>
    </source>
</evidence>
<dbReference type="RefSeq" id="WP_192007924.1">
    <property type="nucleotide sequence ID" value="NZ_JACYTQ010000001.1"/>
</dbReference>